<accession>A0A6U5VSP9</accession>
<dbReference type="EMBL" id="HBKN01001007">
    <property type="protein sequence ID" value="CAE2191546.1"/>
    <property type="molecule type" value="Transcribed_RNA"/>
</dbReference>
<evidence type="ECO:0000313" key="2">
    <source>
        <dbReference type="EMBL" id="CAE2191546.1"/>
    </source>
</evidence>
<evidence type="ECO:0000256" key="1">
    <source>
        <dbReference type="SAM" id="MobiDB-lite"/>
    </source>
</evidence>
<proteinExistence type="predicted"/>
<organism evidence="3">
    <name type="scientific">Guillardia theta</name>
    <name type="common">Cryptophyte</name>
    <name type="synonym">Cryptomonas phi</name>
    <dbReference type="NCBI Taxonomy" id="55529"/>
    <lineage>
        <taxon>Eukaryota</taxon>
        <taxon>Cryptophyceae</taxon>
        <taxon>Pyrenomonadales</taxon>
        <taxon>Geminigeraceae</taxon>
        <taxon>Guillardia</taxon>
    </lineage>
</organism>
<feature type="compositionally biased region" description="Polar residues" evidence="1">
    <location>
        <begin position="157"/>
        <end position="168"/>
    </location>
</feature>
<dbReference type="EMBL" id="HBKN01001011">
    <property type="protein sequence ID" value="CAE2191550.1"/>
    <property type="molecule type" value="Transcribed_RNA"/>
</dbReference>
<name>A0A6U5VSP9_GUITH</name>
<evidence type="ECO:0000313" key="3">
    <source>
        <dbReference type="EMBL" id="CAE2191550.1"/>
    </source>
</evidence>
<dbReference type="AlphaFoldDB" id="A0A6U5VSP9"/>
<sequence>MRLEKQQGMGHENPQMRRGGMDPPYDDPHMFNNFPPGYPQMPMLANPFGMPGQLASAGLQHMPNAGDPQLGSPARRMNAHPLDPDMQQFMEDDWWRAPGEAQSQEHAGTSLLDGDASLSSYPCAPAGKPQSFLPAIDGGGRGNKGRTPPPGKKDASRAQQNRNPARKK</sequence>
<feature type="region of interest" description="Disordered" evidence="1">
    <location>
        <begin position="1"/>
        <end position="34"/>
    </location>
</feature>
<reference evidence="3" key="1">
    <citation type="submission" date="2021-01" db="EMBL/GenBank/DDBJ databases">
        <authorList>
            <person name="Corre E."/>
            <person name="Pelletier E."/>
            <person name="Niang G."/>
            <person name="Scheremetjew M."/>
            <person name="Finn R."/>
            <person name="Kale V."/>
            <person name="Holt S."/>
            <person name="Cochrane G."/>
            <person name="Meng A."/>
            <person name="Brown T."/>
            <person name="Cohen L."/>
        </authorList>
    </citation>
    <scope>NUCLEOTIDE SEQUENCE</scope>
    <source>
        <strain evidence="3">CCMP 2712</strain>
    </source>
</reference>
<gene>
    <name evidence="2" type="ORF">GTHE00462_LOCUS857</name>
    <name evidence="3" type="ORF">GTHE00462_LOCUS861</name>
</gene>
<protein>
    <submittedName>
        <fullName evidence="3">Uncharacterized protein</fullName>
    </submittedName>
</protein>
<feature type="region of interest" description="Disordered" evidence="1">
    <location>
        <begin position="54"/>
        <end position="168"/>
    </location>
</feature>